<dbReference type="InterPro" id="IPR017853">
    <property type="entry name" value="GH"/>
</dbReference>
<comment type="pathway">
    <text evidence="2 10">Glycan metabolism; cellulose degradation.</text>
</comment>
<keyword evidence="9 10" id="KW-0624">Polysaccharide degradation</keyword>
<dbReference type="Gene3D" id="3.20.20.300">
    <property type="entry name" value="Glycoside hydrolase, family 3, N-terminal domain"/>
    <property type="match status" value="1"/>
</dbReference>
<dbReference type="GO" id="GO:0030245">
    <property type="term" value="P:cellulose catabolic process"/>
    <property type="evidence" value="ECO:0007669"/>
    <property type="project" value="UniProtKB-UniPathway"/>
</dbReference>
<dbReference type="PANTHER" id="PTHR42715:SF3">
    <property type="entry name" value="BETA-GLUCOSIDASE B-RELATED"/>
    <property type="match status" value="1"/>
</dbReference>
<reference evidence="12" key="1">
    <citation type="journal article" date="2020" name="Stud. Mycol.">
        <title>101 Dothideomycetes genomes: a test case for predicting lifestyles and emergence of pathogens.</title>
        <authorList>
            <person name="Haridas S."/>
            <person name="Albert R."/>
            <person name="Binder M."/>
            <person name="Bloem J."/>
            <person name="Labutti K."/>
            <person name="Salamov A."/>
            <person name="Andreopoulos B."/>
            <person name="Baker S."/>
            <person name="Barry K."/>
            <person name="Bills G."/>
            <person name="Bluhm B."/>
            <person name="Cannon C."/>
            <person name="Castanera R."/>
            <person name="Culley D."/>
            <person name="Daum C."/>
            <person name="Ezra D."/>
            <person name="Gonzalez J."/>
            <person name="Henrissat B."/>
            <person name="Kuo A."/>
            <person name="Liang C."/>
            <person name="Lipzen A."/>
            <person name="Lutzoni F."/>
            <person name="Magnuson J."/>
            <person name="Mondo S."/>
            <person name="Nolan M."/>
            <person name="Ohm R."/>
            <person name="Pangilinan J."/>
            <person name="Park H.-J."/>
            <person name="Ramirez L."/>
            <person name="Alfaro M."/>
            <person name="Sun H."/>
            <person name="Tritt A."/>
            <person name="Yoshinaga Y."/>
            <person name="Zwiers L.-H."/>
            <person name="Turgeon B."/>
            <person name="Goodwin S."/>
            <person name="Spatafora J."/>
            <person name="Crous P."/>
            <person name="Grigoriev I."/>
        </authorList>
    </citation>
    <scope>NUCLEOTIDE SEQUENCE</scope>
    <source>
        <strain evidence="12">CBS 269.34</strain>
    </source>
</reference>
<evidence type="ECO:0000256" key="6">
    <source>
        <dbReference type="ARBA" id="ARBA00023180"/>
    </source>
</evidence>
<comment type="catalytic activity">
    <reaction evidence="1 10">
        <text>Hydrolysis of terminal, non-reducing beta-D-glucosyl residues with release of beta-D-glucose.</text>
        <dbReference type="EC" id="3.2.1.21"/>
    </reaction>
</comment>
<dbReference type="SUPFAM" id="SSF51445">
    <property type="entry name" value="(Trans)glycosidases"/>
    <property type="match status" value="1"/>
</dbReference>
<dbReference type="Gene3D" id="2.60.40.10">
    <property type="entry name" value="Immunoglobulins"/>
    <property type="match status" value="1"/>
</dbReference>
<dbReference type="InterPro" id="IPR050288">
    <property type="entry name" value="Cellulose_deg_GH3"/>
</dbReference>
<dbReference type="Pfam" id="PF00933">
    <property type="entry name" value="Glyco_hydro_3"/>
    <property type="match status" value="1"/>
</dbReference>
<comment type="similarity">
    <text evidence="3 10">Belongs to the glycosyl hydrolase 3 family.</text>
</comment>
<dbReference type="GO" id="GO:0008422">
    <property type="term" value="F:beta-glucosidase activity"/>
    <property type="evidence" value="ECO:0007669"/>
    <property type="project" value="UniProtKB-EC"/>
</dbReference>
<evidence type="ECO:0000313" key="13">
    <source>
        <dbReference type="Proteomes" id="UP000799750"/>
    </source>
</evidence>
<dbReference type="PROSITE" id="PS51820">
    <property type="entry name" value="PA14"/>
    <property type="match status" value="1"/>
</dbReference>
<evidence type="ECO:0000256" key="2">
    <source>
        <dbReference type="ARBA" id="ARBA00004987"/>
    </source>
</evidence>
<keyword evidence="7 10" id="KW-0119">Carbohydrate metabolism</keyword>
<keyword evidence="5 10" id="KW-0378">Hydrolase</keyword>
<dbReference type="OrthoDB" id="47059at2759"/>
<proteinExistence type="inferred from homology"/>
<feature type="domain" description="PA14" evidence="11">
    <location>
        <begin position="402"/>
        <end position="560"/>
    </location>
</feature>
<name>A0A6A6QS88_9PEZI</name>
<evidence type="ECO:0000256" key="9">
    <source>
        <dbReference type="ARBA" id="ARBA00023326"/>
    </source>
</evidence>
<sequence>MPSDPIISQLSLEEKVSLTSAADWWRTPVIKKNGKILIPHVKTTDGPNGARGESYVSGVKSACFPCSTCVGASFDLETAYRTGKEIALEAISKSANILLAPTVNLIRSPLGGRNHETFSEDPHLLGVMGAAYINGCQSVGVGATPKHFVANDIEKRRRFLTAEIDERTLREVYLLPFQIILKLSDPWCLMTSYNRVNGTYCANDPRLLDDILRKEWGFNGLLMSDWVGTYSTHKAIDAGLDLEMPGPTKLRGDKLVCAVQEGQVSETTIDASATRVLELVRKSGRFEDSEDKDEVYLEDSGRDEFIAQSAAESAVLLKNAYNVLPLRPASNIVVIGQHAMVPTVGGGGSAKVDCARLVAPVTGLQDAGVQFHYERGVPVFAAVPLPEPETLAITGNPASNGSTQKPVKLEWFNGSRVGENTVRVQMLEKTEYMIKERWPMYLDPDYCTRLTFDLTPKTSGKHLVSVLTTGTATLYINDKEAFHRPQEQQLQREAFYFFRSKFERTFNFSMEAGKRYTFRLESWATEPEALARTIGGAVIQGSGVRFFESVDVPTQIKSAAVAASKADVALVFTGTTNEIESEGYDRETMDLTGDQYSLIDAVAASNPNTVVVNYSGSPVSMHQFIDKVAGIVQCWFPGQECGNAVAKVLTGRVNPCGRLPMTWPKDLKDHATYGNWPGDDNDVIRYEEGTFVGYRHYDRTGIPPLFPFGFGLSYSTFKLSGTHIVGQFSGPDGKIQVATSVSNTGEKAGKVVIQFYVEPPVYGIDRPKKELKAFRKPLLASGTSGDVVVELDKYAVSFYDGTNARWKFFPGKYKVLVGFSSTEIVDEAVFKIVEGSTWQGL</sequence>
<dbReference type="InterPro" id="IPR036881">
    <property type="entry name" value="Glyco_hydro_3_C_sf"/>
</dbReference>
<organism evidence="12 13">
    <name type="scientific">Lophium mytilinum</name>
    <dbReference type="NCBI Taxonomy" id="390894"/>
    <lineage>
        <taxon>Eukaryota</taxon>
        <taxon>Fungi</taxon>
        <taxon>Dikarya</taxon>
        <taxon>Ascomycota</taxon>
        <taxon>Pezizomycotina</taxon>
        <taxon>Dothideomycetes</taxon>
        <taxon>Pleosporomycetidae</taxon>
        <taxon>Mytilinidiales</taxon>
        <taxon>Mytilinidiaceae</taxon>
        <taxon>Lophium</taxon>
    </lineage>
</organism>
<dbReference type="Gene3D" id="3.40.50.1700">
    <property type="entry name" value="Glycoside hydrolase family 3 C-terminal domain"/>
    <property type="match status" value="1"/>
</dbReference>
<dbReference type="SUPFAM" id="SSF52279">
    <property type="entry name" value="Beta-D-glucan exohydrolase, C-terminal domain"/>
    <property type="match status" value="1"/>
</dbReference>
<protein>
    <recommendedName>
        <fullName evidence="4 10">beta-glucosidase</fullName>
        <ecNumber evidence="4 10">3.2.1.21</ecNumber>
    </recommendedName>
</protein>
<dbReference type="InterPro" id="IPR002772">
    <property type="entry name" value="Glyco_hydro_3_C"/>
</dbReference>
<dbReference type="InterPro" id="IPR037524">
    <property type="entry name" value="PA14/GLEYA"/>
</dbReference>
<dbReference type="Proteomes" id="UP000799750">
    <property type="component" value="Unassembled WGS sequence"/>
</dbReference>
<dbReference type="SMART" id="SM01217">
    <property type="entry name" value="Fn3_like"/>
    <property type="match status" value="1"/>
</dbReference>
<dbReference type="InterPro" id="IPR011658">
    <property type="entry name" value="PA14_dom"/>
</dbReference>
<evidence type="ECO:0000256" key="7">
    <source>
        <dbReference type="ARBA" id="ARBA00023277"/>
    </source>
</evidence>
<dbReference type="Pfam" id="PF07691">
    <property type="entry name" value="PA14"/>
    <property type="match status" value="1"/>
</dbReference>
<dbReference type="Pfam" id="PF14310">
    <property type="entry name" value="Fn3-like"/>
    <property type="match status" value="1"/>
</dbReference>
<keyword evidence="6" id="KW-0325">Glycoprotein</keyword>
<dbReference type="EC" id="3.2.1.21" evidence="4 10"/>
<dbReference type="PRINTS" id="PR00133">
    <property type="entry name" value="GLHYDRLASE3"/>
</dbReference>
<accession>A0A6A6QS88</accession>
<evidence type="ECO:0000256" key="3">
    <source>
        <dbReference type="ARBA" id="ARBA00005336"/>
    </source>
</evidence>
<evidence type="ECO:0000256" key="4">
    <source>
        <dbReference type="ARBA" id="ARBA00012744"/>
    </source>
</evidence>
<dbReference type="AlphaFoldDB" id="A0A6A6QS88"/>
<dbReference type="EMBL" id="MU004189">
    <property type="protein sequence ID" value="KAF2495026.1"/>
    <property type="molecule type" value="Genomic_DNA"/>
</dbReference>
<dbReference type="UniPathway" id="UPA00696"/>
<dbReference type="InterPro" id="IPR026891">
    <property type="entry name" value="Fn3-like"/>
</dbReference>
<dbReference type="PROSITE" id="PS00775">
    <property type="entry name" value="GLYCOSYL_HYDROL_F3"/>
    <property type="match status" value="1"/>
</dbReference>
<evidence type="ECO:0000256" key="8">
    <source>
        <dbReference type="ARBA" id="ARBA00023295"/>
    </source>
</evidence>
<dbReference type="Gene3D" id="2.60.120.260">
    <property type="entry name" value="Galactose-binding domain-like"/>
    <property type="match status" value="1"/>
</dbReference>
<dbReference type="InterPro" id="IPR001764">
    <property type="entry name" value="Glyco_hydro_3_N"/>
</dbReference>
<dbReference type="Pfam" id="PF01915">
    <property type="entry name" value="Glyco_hydro_3_C"/>
    <property type="match status" value="1"/>
</dbReference>
<dbReference type="InterPro" id="IPR013783">
    <property type="entry name" value="Ig-like_fold"/>
</dbReference>
<evidence type="ECO:0000256" key="10">
    <source>
        <dbReference type="RuleBase" id="RU361161"/>
    </source>
</evidence>
<dbReference type="PANTHER" id="PTHR42715">
    <property type="entry name" value="BETA-GLUCOSIDASE"/>
    <property type="match status" value="1"/>
</dbReference>
<gene>
    <name evidence="12" type="ORF">BU16DRAFT_461709</name>
</gene>
<keyword evidence="13" id="KW-1185">Reference proteome</keyword>
<keyword evidence="8 10" id="KW-0326">Glycosidase</keyword>
<dbReference type="InterPro" id="IPR036962">
    <property type="entry name" value="Glyco_hydro_3_N_sf"/>
</dbReference>
<evidence type="ECO:0000259" key="11">
    <source>
        <dbReference type="PROSITE" id="PS51820"/>
    </source>
</evidence>
<evidence type="ECO:0000313" key="12">
    <source>
        <dbReference type="EMBL" id="KAF2495026.1"/>
    </source>
</evidence>
<evidence type="ECO:0000256" key="5">
    <source>
        <dbReference type="ARBA" id="ARBA00022801"/>
    </source>
</evidence>
<evidence type="ECO:0000256" key="1">
    <source>
        <dbReference type="ARBA" id="ARBA00000448"/>
    </source>
</evidence>
<dbReference type="InterPro" id="IPR019800">
    <property type="entry name" value="Glyco_hydro_3_AS"/>
</dbReference>